<evidence type="ECO:0000256" key="1">
    <source>
        <dbReference type="SAM" id="Coils"/>
    </source>
</evidence>
<dbReference type="AlphaFoldDB" id="A0A225V6X5"/>
<feature type="region of interest" description="Disordered" evidence="2">
    <location>
        <begin position="133"/>
        <end position="162"/>
    </location>
</feature>
<comment type="caution">
    <text evidence="3">The sequence shown here is derived from an EMBL/GenBank/DDBJ whole genome shotgun (WGS) entry which is preliminary data.</text>
</comment>
<name>A0A225V6X5_9STRA</name>
<feature type="non-terminal residue" evidence="3">
    <location>
        <position position="1"/>
    </location>
</feature>
<feature type="compositionally biased region" description="Polar residues" evidence="2">
    <location>
        <begin position="149"/>
        <end position="162"/>
    </location>
</feature>
<organism evidence="3 4">
    <name type="scientific">Phytophthora megakarya</name>
    <dbReference type="NCBI Taxonomy" id="4795"/>
    <lineage>
        <taxon>Eukaryota</taxon>
        <taxon>Sar</taxon>
        <taxon>Stramenopiles</taxon>
        <taxon>Oomycota</taxon>
        <taxon>Peronosporomycetes</taxon>
        <taxon>Peronosporales</taxon>
        <taxon>Peronosporaceae</taxon>
        <taxon>Phytophthora</taxon>
    </lineage>
</organism>
<sequence length="383" mass="44315">LDPATAKQLSVTKARESLTQPVIWDKLLADIQKLMRSHMSYDEALAAARADAEIHSHLDARHLVSMLVRIIYRKSLDRTPWIKYIPCLCYKGAEYKLTKALISGEVPTRWPNLRKDIQDDAAEILAALYDSVTEEEDDEGRDAIVSPGEESQNKPQRRTSFPRQAKLVGTSLWTPHPRTNPSVHHLHPRNVLNELIDTKPWDVMFEVRSKFLILHVLENLSVVAHKSLDAIVTFMAVHRRVIWWFGHWVFINLETDDLYSVELHRERMAECDKAKNEYKKLLNDRVDAGLEETILDEPGSWPIPVKCCHWILIHESHVKDDGTRYTLNEQMEHLGDQEPAQVQWNTCASDEDRIKHLAEDYLLKLLKSSQRQSQANRITLDFD</sequence>
<gene>
    <name evidence="3" type="ORF">PHMEG_00028274</name>
</gene>
<evidence type="ECO:0000256" key="2">
    <source>
        <dbReference type="SAM" id="MobiDB-lite"/>
    </source>
</evidence>
<keyword evidence="4" id="KW-1185">Reference proteome</keyword>
<evidence type="ECO:0000313" key="3">
    <source>
        <dbReference type="EMBL" id="OWZ00517.1"/>
    </source>
</evidence>
<proteinExistence type="predicted"/>
<keyword evidence="1" id="KW-0175">Coiled coil</keyword>
<protein>
    <submittedName>
        <fullName evidence="3">Uncharacterized protein</fullName>
    </submittedName>
</protein>
<dbReference type="EMBL" id="NBNE01007551">
    <property type="protein sequence ID" value="OWZ00517.1"/>
    <property type="molecule type" value="Genomic_DNA"/>
</dbReference>
<reference evidence="4" key="1">
    <citation type="submission" date="2017-03" db="EMBL/GenBank/DDBJ databases">
        <title>Phytopthora megakarya and P. palmivora, two closely related causual agents of cacao black pod achieved similar genome size and gene model numbers by different mechanisms.</title>
        <authorList>
            <person name="Ali S."/>
            <person name="Shao J."/>
            <person name="Larry D.J."/>
            <person name="Kronmiller B."/>
            <person name="Shen D."/>
            <person name="Strem M.D."/>
            <person name="Melnick R.L."/>
            <person name="Guiltinan M.J."/>
            <person name="Tyler B.M."/>
            <person name="Meinhardt L.W."/>
            <person name="Bailey B.A."/>
        </authorList>
    </citation>
    <scope>NUCLEOTIDE SEQUENCE [LARGE SCALE GENOMIC DNA]</scope>
    <source>
        <strain evidence="4">zdho120</strain>
    </source>
</reference>
<evidence type="ECO:0000313" key="4">
    <source>
        <dbReference type="Proteomes" id="UP000198211"/>
    </source>
</evidence>
<feature type="coiled-coil region" evidence="1">
    <location>
        <begin position="264"/>
        <end position="291"/>
    </location>
</feature>
<dbReference type="Proteomes" id="UP000198211">
    <property type="component" value="Unassembled WGS sequence"/>
</dbReference>
<accession>A0A225V6X5</accession>